<protein>
    <submittedName>
        <fullName evidence="1">Uncharacterized protein</fullName>
    </submittedName>
</protein>
<proteinExistence type="predicted"/>
<keyword evidence="2" id="KW-1185">Reference proteome</keyword>
<gene>
    <name evidence="1" type="ORF">LTR09_005771</name>
</gene>
<comment type="caution">
    <text evidence="1">The sequence shown here is derived from an EMBL/GenBank/DDBJ whole genome shotgun (WGS) entry which is preliminary data.</text>
</comment>
<dbReference type="Proteomes" id="UP001271007">
    <property type="component" value="Unassembled WGS sequence"/>
</dbReference>
<dbReference type="AlphaFoldDB" id="A0AAJ0DFX9"/>
<evidence type="ECO:0000313" key="1">
    <source>
        <dbReference type="EMBL" id="KAK3053145.1"/>
    </source>
</evidence>
<dbReference type="EMBL" id="JAWDJX010000017">
    <property type="protein sequence ID" value="KAK3053145.1"/>
    <property type="molecule type" value="Genomic_DNA"/>
</dbReference>
<reference evidence="1" key="1">
    <citation type="submission" date="2023-04" db="EMBL/GenBank/DDBJ databases">
        <title>Black Yeasts Isolated from many extreme environments.</title>
        <authorList>
            <person name="Coleine C."/>
            <person name="Stajich J.E."/>
            <person name="Selbmann L."/>
        </authorList>
    </citation>
    <scope>NUCLEOTIDE SEQUENCE</scope>
    <source>
        <strain evidence="1">CCFEE 5312</strain>
    </source>
</reference>
<accession>A0AAJ0DFX9</accession>
<sequence length="520" mass="58152">MSLSQDAQPSLQQHHIDTSTQALQVPGFEDQNQVLTRPQFANLLQRAYEGYDDKINIVRWEDDYQAHGMLETLGRFAVWIRLNCASTNSPLKHELYSKWFAISQEAYNGALRGTSASALRVLLYQSLLDQKALRKEDRVIQEQSAAGNLDGIISAVVDQQDATSHVPPVSTLQGAPEAALRKALFSVSDWIVRQCNTPPDSEVRREWHAKWALVAHQGASGMFNDIPVAALSVLVYHCFLNAHAMLSPAFGVVHSQLQSNAMDWDALDGFDSNQVVDFYTSSGLGSHPQGSVVFPPPLEKNASSATAADKGFDIDQLIYDTPPTLEELVSAASGQQNLLNQSQSQNFLAIQDDPSLNLLGMQEPPFQPQNFELFPELAGQNPPHPFQVHNRAEGDHIPVARNPGKQKMPAQPSYLDNVPTPFDLNTITMSILHDPVTPQLRVPNKRVLDEQMVSQPVLYKNFRLAIEWILRRCERQRTSDVLQKWETFEDKIKDTWSASELTLPVYLVLLDVYMLRANPA</sequence>
<evidence type="ECO:0000313" key="2">
    <source>
        <dbReference type="Proteomes" id="UP001271007"/>
    </source>
</evidence>
<organism evidence="1 2">
    <name type="scientific">Extremus antarcticus</name>
    <dbReference type="NCBI Taxonomy" id="702011"/>
    <lineage>
        <taxon>Eukaryota</taxon>
        <taxon>Fungi</taxon>
        <taxon>Dikarya</taxon>
        <taxon>Ascomycota</taxon>
        <taxon>Pezizomycotina</taxon>
        <taxon>Dothideomycetes</taxon>
        <taxon>Dothideomycetidae</taxon>
        <taxon>Mycosphaerellales</taxon>
        <taxon>Extremaceae</taxon>
        <taxon>Extremus</taxon>
    </lineage>
</organism>
<name>A0AAJ0DFX9_9PEZI</name>